<accession>A0A177JPA5</accession>
<sequence>MVRCHRVIDATSVYGALDPERDRNSMNYSGTRIARSSPPACNDAWNGKDASPERKGVQENGAGSDKSLPIITVDIADIPGGGQLHLLQCGTEFSIQFGDDELMGSRDHESEKALARLTQERLVQRDGNILIGGLGMGFTLGAALDAWSQSATITVAELVPKIISWANGPLMHLFGTNLTDPRVRIQLADVFDVITHEKDRFDAILLDVDNGPDGFIRKSNDRLYSTDGLEMAYAALKPGGLLSIWSAYSDDAFAERLEQAGFCLDEILLPAFSGSAERWHNIWFAAKAGA</sequence>
<dbReference type="Gene3D" id="3.40.50.150">
    <property type="entry name" value="Vaccinia Virus protein VP39"/>
    <property type="match status" value="1"/>
</dbReference>
<dbReference type="Pfam" id="PF01564">
    <property type="entry name" value="Spermine_synth"/>
    <property type="match status" value="1"/>
</dbReference>
<comment type="caution">
    <text evidence="3">The sequence shown here is derived from an EMBL/GenBank/DDBJ whole genome shotgun (WGS) entry which is preliminary data.</text>
</comment>
<gene>
    <name evidence="3" type="ORF">AX777_16165</name>
</gene>
<evidence type="ECO:0000313" key="3">
    <source>
        <dbReference type="EMBL" id="OAH43199.1"/>
    </source>
</evidence>
<protein>
    <submittedName>
        <fullName evidence="3">Spermidine synthase</fullName>
    </submittedName>
</protein>
<dbReference type="SUPFAM" id="SSF53335">
    <property type="entry name" value="S-adenosyl-L-methionine-dependent methyltransferases"/>
    <property type="match status" value="1"/>
</dbReference>
<evidence type="ECO:0000256" key="2">
    <source>
        <dbReference type="SAM" id="MobiDB-lite"/>
    </source>
</evidence>
<dbReference type="PANTHER" id="PTHR43317:SF3">
    <property type="entry name" value="BLR2883 PROTEIN"/>
    <property type="match status" value="1"/>
</dbReference>
<evidence type="ECO:0000256" key="1">
    <source>
        <dbReference type="ARBA" id="ARBA00023115"/>
    </source>
</evidence>
<reference evidence="3 4" key="1">
    <citation type="submission" date="2016-02" db="EMBL/GenBank/DDBJ databases">
        <authorList>
            <person name="Wen L."/>
            <person name="He K."/>
            <person name="Yang H."/>
        </authorList>
    </citation>
    <scope>NUCLEOTIDE SEQUENCE [LARGE SCALE GENOMIC DNA]</scope>
    <source>
        <strain evidence="3 4">CD09_2</strain>
    </source>
</reference>
<dbReference type="AlphaFoldDB" id="A0A177JPA5"/>
<name>A0A177JPA5_SPHYA</name>
<dbReference type="EMBL" id="LSTR01000036">
    <property type="protein sequence ID" value="OAH43199.1"/>
    <property type="molecule type" value="Genomic_DNA"/>
</dbReference>
<feature type="region of interest" description="Disordered" evidence="2">
    <location>
        <begin position="19"/>
        <end position="63"/>
    </location>
</feature>
<dbReference type="InterPro" id="IPR029063">
    <property type="entry name" value="SAM-dependent_MTases_sf"/>
</dbReference>
<dbReference type="Proteomes" id="UP000077262">
    <property type="component" value="Unassembled WGS sequence"/>
</dbReference>
<proteinExistence type="predicted"/>
<dbReference type="GO" id="GO:0006596">
    <property type="term" value="P:polyamine biosynthetic process"/>
    <property type="evidence" value="ECO:0007669"/>
    <property type="project" value="UniProtKB-KW"/>
</dbReference>
<organism evidence="3 4">
    <name type="scientific">Sphingobium yanoikuyae</name>
    <name type="common">Sphingomonas yanoikuyae</name>
    <dbReference type="NCBI Taxonomy" id="13690"/>
    <lineage>
        <taxon>Bacteria</taxon>
        <taxon>Pseudomonadati</taxon>
        <taxon>Pseudomonadota</taxon>
        <taxon>Alphaproteobacteria</taxon>
        <taxon>Sphingomonadales</taxon>
        <taxon>Sphingomonadaceae</taxon>
        <taxon>Sphingobium</taxon>
    </lineage>
</organism>
<dbReference type="PANTHER" id="PTHR43317">
    <property type="entry name" value="THERMOSPERMINE SYNTHASE ACAULIS5"/>
    <property type="match status" value="1"/>
</dbReference>
<keyword evidence="1" id="KW-0620">Polyamine biosynthesis</keyword>
<evidence type="ECO:0000313" key="4">
    <source>
        <dbReference type="Proteomes" id="UP000077262"/>
    </source>
</evidence>